<accession>A0A1X1FVS5</accession>
<protein>
    <submittedName>
        <fullName evidence="1">Uncharacterized protein</fullName>
    </submittedName>
</protein>
<name>A0A1X1FVS5_STROR</name>
<organism evidence="1 2">
    <name type="scientific">Streptococcus oralis subsp. tigurinus</name>
    <dbReference type="NCBI Taxonomy" id="1077464"/>
    <lineage>
        <taxon>Bacteria</taxon>
        <taxon>Bacillati</taxon>
        <taxon>Bacillota</taxon>
        <taxon>Bacilli</taxon>
        <taxon>Lactobacillales</taxon>
        <taxon>Streptococcaceae</taxon>
        <taxon>Streptococcus</taxon>
    </lineage>
</organism>
<comment type="caution">
    <text evidence="1">The sequence shown here is derived from an EMBL/GenBank/DDBJ whole genome shotgun (WGS) entry which is preliminary data.</text>
</comment>
<gene>
    <name evidence="1" type="ORF">B7728_08640</name>
</gene>
<dbReference type="EMBL" id="NCUD01000047">
    <property type="protein sequence ID" value="ORO38445.1"/>
    <property type="molecule type" value="Genomic_DNA"/>
</dbReference>
<evidence type="ECO:0000313" key="2">
    <source>
        <dbReference type="Proteomes" id="UP000193633"/>
    </source>
</evidence>
<proteinExistence type="predicted"/>
<dbReference type="Proteomes" id="UP000193633">
    <property type="component" value="Unassembled WGS sequence"/>
</dbReference>
<sequence length="114" mass="12928">MPRLSVVIKVLEILIFQELGSFETLGSKLSLGTSKKVADVRNHLRKVLKRLCLQSNSVAVNWVSLLILKEIDRKVRASCFVHLETEHELKAARKRVTSFVSDATSVRFLFSLSF</sequence>
<reference evidence="1 2" key="1">
    <citation type="journal article" date="2016" name="Eur. J. Clin. Microbiol. Infect. Dis.">
        <title>Whole genome sequencing as a tool for phylogenetic analysis of clinical strains of Mitis group streptococci.</title>
        <authorList>
            <person name="Rasmussen L.H."/>
            <person name="Dargis R."/>
            <person name="Hojholt K."/>
            <person name="Christensen J.J."/>
            <person name="Skovgaard O."/>
            <person name="Justesen U.S."/>
            <person name="Rosenvinge F.S."/>
            <person name="Moser C."/>
            <person name="Lukjancenko O."/>
            <person name="Rasmussen S."/>
            <person name="Nielsen X.C."/>
        </authorList>
    </citation>
    <scope>NUCLEOTIDE SEQUENCE [LARGE SCALE GENOMIC DNA]</scope>
    <source>
        <strain evidence="1 2">OD_339823_10</strain>
    </source>
</reference>
<evidence type="ECO:0000313" key="1">
    <source>
        <dbReference type="EMBL" id="ORO38445.1"/>
    </source>
</evidence>
<dbReference type="AlphaFoldDB" id="A0A1X1FVS5"/>